<keyword evidence="3" id="KW-1185">Reference proteome</keyword>
<dbReference type="SUPFAM" id="SSF55729">
    <property type="entry name" value="Acyl-CoA N-acyltransferases (Nat)"/>
    <property type="match status" value="1"/>
</dbReference>
<dbReference type="Pfam" id="PF00583">
    <property type="entry name" value="Acetyltransf_1"/>
    <property type="match status" value="1"/>
</dbReference>
<name>A0ABV5YDP4_9ACTN</name>
<evidence type="ECO:0000313" key="2">
    <source>
        <dbReference type="EMBL" id="MFB9833139.1"/>
    </source>
</evidence>
<dbReference type="RefSeq" id="WP_378200191.1">
    <property type="nucleotide sequence ID" value="NZ_JBHLZP010000076.1"/>
</dbReference>
<reference evidence="2 3" key="1">
    <citation type="submission" date="2024-09" db="EMBL/GenBank/DDBJ databases">
        <authorList>
            <person name="Sun Q."/>
            <person name="Mori K."/>
        </authorList>
    </citation>
    <scope>NUCLEOTIDE SEQUENCE [LARGE SCALE GENOMIC DNA]</scope>
    <source>
        <strain evidence="2 3">TBRC 0563</strain>
    </source>
</reference>
<dbReference type="InterPro" id="IPR016181">
    <property type="entry name" value="Acyl_CoA_acyltransferase"/>
</dbReference>
<evidence type="ECO:0000259" key="1">
    <source>
        <dbReference type="PROSITE" id="PS51186"/>
    </source>
</evidence>
<dbReference type="EMBL" id="JBHLZP010000076">
    <property type="protein sequence ID" value="MFB9833139.1"/>
    <property type="molecule type" value="Genomic_DNA"/>
</dbReference>
<accession>A0ABV5YDP4</accession>
<dbReference type="EC" id="2.3.1.-" evidence="2"/>
<feature type="domain" description="N-acetyltransferase" evidence="1">
    <location>
        <begin position="9"/>
        <end position="174"/>
    </location>
</feature>
<proteinExistence type="predicted"/>
<dbReference type="GO" id="GO:0016746">
    <property type="term" value="F:acyltransferase activity"/>
    <property type="evidence" value="ECO:0007669"/>
    <property type="project" value="UniProtKB-KW"/>
</dbReference>
<organism evidence="2 3">
    <name type="scientific">Actinoallomurus acaciae</name>
    <dbReference type="NCBI Taxonomy" id="502577"/>
    <lineage>
        <taxon>Bacteria</taxon>
        <taxon>Bacillati</taxon>
        <taxon>Actinomycetota</taxon>
        <taxon>Actinomycetes</taxon>
        <taxon>Streptosporangiales</taxon>
        <taxon>Thermomonosporaceae</taxon>
        <taxon>Actinoallomurus</taxon>
    </lineage>
</organism>
<evidence type="ECO:0000313" key="3">
    <source>
        <dbReference type="Proteomes" id="UP001589627"/>
    </source>
</evidence>
<dbReference type="InterPro" id="IPR000182">
    <property type="entry name" value="GNAT_dom"/>
</dbReference>
<dbReference type="PROSITE" id="PS51186">
    <property type="entry name" value="GNAT"/>
    <property type="match status" value="1"/>
</dbReference>
<keyword evidence="2" id="KW-0012">Acyltransferase</keyword>
<dbReference type="Gene3D" id="3.40.630.30">
    <property type="match status" value="1"/>
</dbReference>
<dbReference type="Proteomes" id="UP001589627">
    <property type="component" value="Unassembled WGS sequence"/>
</dbReference>
<protein>
    <submittedName>
        <fullName evidence="2">GNAT family N-acetyltransferase</fullName>
        <ecNumber evidence="2">2.3.1.-</ecNumber>
    </submittedName>
</protein>
<sequence>MSTVPPEVPRVRRAEVADAAALARLRELMLREMGRSDGEDTAWLAVAEEWFARRLRARRDFAAFVMDDPELGVVSGAVGACREYAPEPGDLTELRGHVSNISTDPRRRGRGHARACLNALLTWFRDETGVQVLDLNATEHGMGLYLSAGFAPPRYPALQLRVERHALDHGIQVY</sequence>
<comment type="caution">
    <text evidence="2">The sequence shown here is derived from an EMBL/GenBank/DDBJ whole genome shotgun (WGS) entry which is preliminary data.</text>
</comment>
<gene>
    <name evidence="2" type="ORF">ACFFNX_13170</name>
</gene>
<keyword evidence="2" id="KW-0808">Transferase</keyword>